<evidence type="ECO:0000313" key="2">
    <source>
        <dbReference type="EMBL" id="EGV34642.1"/>
    </source>
</evidence>
<evidence type="ECO:0000256" key="1">
    <source>
        <dbReference type="SAM" id="MobiDB-lite"/>
    </source>
</evidence>
<feature type="compositionally biased region" description="Polar residues" evidence="1">
    <location>
        <begin position="10"/>
        <end position="37"/>
    </location>
</feature>
<name>G1W8J8_9BACT</name>
<feature type="region of interest" description="Disordered" evidence="1">
    <location>
        <begin position="1"/>
        <end position="37"/>
    </location>
</feature>
<sequence length="37" mass="4299">MYTPARVPFFSQQNGADSVKTMQRYNPQPKTTIPKNR</sequence>
<accession>G1W8J8</accession>
<proteinExistence type="predicted"/>
<dbReference type="HOGENOM" id="CLU_3347168_0_0_10"/>
<dbReference type="EMBL" id="ADGI01000011">
    <property type="protein sequence ID" value="EGV34642.1"/>
    <property type="molecule type" value="Genomic_DNA"/>
</dbReference>
<gene>
    <name evidence="2" type="ORF">HMPREF9431_00149</name>
</gene>
<organism evidence="2 3">
    <name type="scientific">Segatella oulorum F0390</name>
    <dbReference type="NCBI Taxonomy" id="702438"/>
    <lineage>
        <taxon>Bacteria</taxon>
        <taxon>Pseudomonadati</taxon>
        <taxon>Bacteroidota</taxon>
        <taxon>Bacteroidia</taxon>
        <taxon>Bacteroidales</taxon>
        <taxon>Prevotellaceae</taxon>
        <taxon>Segatella</taxon>
    </lineage>
</organism>
<protein>
    <submittedName>
        <fullName evidence="2">Uncharacterized protein</fullName>
    </submittedName>
</protein>
<reference evidence="2 3" key="1">
    <citation type="submission" date="2011-07" db="EMBL/GenBank/DDBJ databases">
        <title>The Genome Sequence of Prevotella oulorum F0390.</title>
        <authorList>
            <consortium name="The Broad Institute Genome Sequencing Platform"/>
            <consortium name="The Broad Institute Genome Sequencing Center for Infectious Disease"/>
            <person name="Earl A."/>
            <person name="Ward D."/>
            <person name="Feldgarden M."/>
            <person name="Gevers D."/>
            <person name="Izard J."/>
            <person name="Ganesan A."/>
            <person name="Baranova O.V."/>
            <person name="Blanton J.M."/>
            <person name="Tanner A.C."/>
            <person name="Dewhirst F.E."/>
            <person name="Young S.K."/>
            <person name="Zeng Q."/>
            <person name="Gargeya S."/>
            <person name="Fitzgerald M."/>
            <person name="Haas B."/>
            <person name="Abouelleil A."/>
            <person name="Alvarado L."/>
            <person name="Arachchi H.M."/>
            <person name="Berlin A."/>
            <person name="Brown A."/>
            <person name="Chapman S.B."/>
            <person name="Chen Z."/>
            <person name="Dunbar C."/>
            <person name="Freedman E."/>
            <person name="Gearin G."/>
            <person name="Gellesch M."/>
            <person name="Goldberg J."/>
            <person name="Griggs A."/>
            <person name="Gujja S."/>
            <person name="Heiman D."/>
            <person name="Howarth C."/>
            <person name="Larson L."/>
            <person name="Lui A."/>
            <person name="MacDonald P.J.P."/>
            <person name="Mehta T."/>
            <person name="Montmayeur A."/>
            <person name="Murphy C."/>
            <person name="Neiman D."/>
            <person name="Pearson M."/>
            <person name="Priest M."/>
            <person name="Roberts A."/>
            <person name="Saif S."/>
            <person name="Shea T."/>
            <person name="Shenoy N."/>
            <person name="Sisk P."/>
            <person name="Stolte C."/>
            <person name="Sykes S."/>
            <person name="Wortman J."/>
            <person name="Nusbaum C."/>
            <person name="Birren B."/>
        </authorList>
    </citation>
    <scope>NUCLEOTIDE SEQUENCE [LARGE SCALE GENOMIC DNA]</scope>
    <source>
        <strain evidence="2 3">F0390</strain>
    </source>
</reference>
<evidence type="ECO:0000313" key="3">
    <source>
        <dbReference type="Proteomes" id="UP000005141"/>
    </source>
</evidence>
<keyword evidence="3" id="KW-1185">Reference proteome</keyword>
<dbReference type="Proteomes" id="UP000005141">
    <property type="component" value="Unassembled WGS sequence"/>
</dbReference>
<comment type="caution">
    <text evidence="2">The sequence shown here is derived from an EMBL/GenBank/DDBJ whole genome shotgun (WGS) entry which is preliminary data.</text>
</comment>
<dbReference type="AlphaFoldDB" id="G1W8J8"/>